<keyword evidence="9" id="KW-1185">Reference proteome</keyword>
<proteinExistence type="predicted"/>
<feature type="compositionally biased region" description="Basic and acidic residues" evidence="5">
    <location>
        <begin position="45"/>
        <end position="56"/>
    </location>
</feature>
<dbReference type="PROSITE" id="PS51036">
    <property type="entry name" value="ZF_A20"/>
    <property type="match status" value="1"/>
</dbReference>
<dbReference type="EMBL" id="LWCA01000531">
    <property type="protein sequence ID" value="OAF68013.1"/>
    <property type="molecule type" value="Genomic_DNA"/>
</dbReference>
<accession>A0A177B333</accession>
<dbReference type="Gene3D" id="1.20.5.4770">
    <property type="match status" value="1"/>
</dbReference>
<evidence type="ECO:0000313" key="8">
    <source>
        <dbReference type="EMBL" id="OAF68013.1"/>
    </source>
</evidence>
<dbReference type="SUPFAM" id="SSF118310">
    <property type="entry name" value="AN1-like Zinc finger"/>
    <property type="match status" value="1"/>
</dbReference>
<keyword evidence="1" id="KW-0479">Metal-binding</keyword>
<evidence type="ECO:0000259" key="7">
    <source>
        <dbReference type="PROSITE" id="PS51039"/>
    </source>
</evidence>
<evidence type="ECO:0000256" key="3">
    <source>
        <dbReference type="ARBA" id="ARBA00022833"/>
    </source>
</evidence>
<feature type="region of interest" description="Disordered" evidence="5">
    <location>
        <begin position="45"/>
        <end position="72"/>
    </location>
</feature>
<dbReference type="InterPro" id="IPR050652">
    <property type="entry name" value="AN1_A20_ZnFinger"/>
</dbReference>
<dbReference type="GO" id="GO:0008270">
    <property type="term" value="F:zinc ion binding"/>
    <property type="evidence" value="ECO:0007669"/>
    <property type="project" value="UniProtKB-KW"/>
</dbReference>
<protein>
    <submittedName>
        <fullName evidence="8">AN1-type zinc finger protein 3</fullName>
    </submittedName>
</protein>
<dbReference type="InterPro" id="IPR035896">
    <property type="entry name" value="AN1-like_Znf"/>
</dbReference>
<evidence type="ECO:0000256" key="1">
    <source>
        <dbReference type="ARBA" id="ARBA00022723"/>
    </source>
</evidence>
<gene>
    <name evidence="8" type="ORF">A3Q56_04251</name>
</gene>
<evidence type="ECO:0000313" key="9">
    <source>
        <dbReference type="Proteomes" id="UP000078046"/>
    </source>
</evidence>
<evidence type="ECO:0000256" key="5">
    <source>
        <dbReference type="SAM" id="MobiDB-lite"/>
    </source>
</evidence>
<dbReference type="OrthoDB" id="428577at2759"/>
<keyword evidence="3" id="KW-0862">Zinc</keyword>
<dbReference type="GO" id="GO:0003677">
    <property type="term" value="F:DNA binding"/>
    <property type="evidence" value="ECO:0007669"/>
    <property type="project" value="InterPro"/>
</dbReference>
<evidence type="ECO:0000256" key="2">
    <source>
        <dbReference type="ARBA" id="ARBA00022771"/>
    </source>
</evidence>
<dbReference type="PANTHER" id="PTHR10634:SF67">
    <property type="entry name" value="AN1-TYPE ZINC FINGER PROTEIN 3"/>
    <property type="match status" value="1"/>
</dbReference>
<evidence type="ECO:0000259" key="6">
    <source>
        <dbReference type="PROSITE" id="PS51036"/>
    </source>
</evidence>
<dbReference type="InterPro" id="IPR000058">
    <property type="entry name" value="Znf_AN1"/>
</dbReference>
<dbReference type="SUPFAM" id="SSF57716">
    <property type="entry name" value="Glucocorticoid receptor-like (DNA-binding domain)"/>
    <property type="match status" value="1"/>
</dbReference>
<dbReference type="AlphaFoldDB" id="A0A177B333"/>
<keyword evidence="2 4" id="KW-0863">Zinc-finger</keyword>
<feature type="domain" description="AN1-type" evidence="7">
    <location>
        <begin position="113"/>
        <end position="162"/>
    </location>
</feature>
<dbReference type="SMART" id="SM00154">
    <property type="entry name" value="ZnF_AN1"/>
    <property type="match status" value="1"/>
</dbReference>
<dbReference type="Proteomes" id="UP000078046">
    <property type="component" value="Unassembled WGS sequence"/>
</dbReference>
<reference evidence="8 9" key="1">
    <citation type="submission" date="2016-04" db="EMBL/GenBank/DDBJ databases">
        <title>The genome of Intoshia linei affirms orthonectids as highly simplified spiralians.</title>
        <authorList>
            <person name="Mikhailov K.V."/>
            <person name="Slusarev G.S."/>
            <person name="Nikitin M.A."/>
            <person name="Logacheva M.D."/>
            <person name="Penin A."/>
            <person name="Aleoshin V."/>
            <person name="Panchin Y.V."/>
        </authorList>
    </citation>
    <scope>NUCLEOTIDE SEQUENCE [LARGE SCALE GENOMIC DNA]</scope>
    <source>
        <strain evidence="8">Intl2013</strain>
        <tissue evidence="8">Whole animal</tissue>
    </source>
</reference>
<dbReference type="Gene3D" id="4.10.1110.10">
    <property type="entry name" value="AN1-like Zinc finger"/>
    <property type="match status" value="1"/>
</dbReference>
<comment type="caution">
    <text evidence="8">The sequence shown here is derived from an EMBL/GenBank/DDBJ whole genome shotgun (WGS) entry which is preliminary data.</text>
</comment>
<dbReference type="PROSITE" id="PS51039">
    <property type="entry name" value="ZF_AN1"/>
    <property type="match status" value="1"/>
</dbReference>
<organism evidence="8 9">
    <name type="scientific">Intoshia linei</name>
    <dbReference type="NCBI Taxonomy" id="1819745"/>
    <lineage>
        <taxon>Eukaryota</taxon>
        <taxon>Metazoa</taxon>
        <taxon>Spiralia</taxon>
        <taxon>Lophotrochozoa</taxon>
        <taxon>Mesozoa</taxon>
        <taxon>Orthonectida</taxon>
        <taxon>Rhopaluridae</taxon>
        <taxon>Intoshia</taxon>
    </lineage>
</organism>
<sequence length="188" mass="21216">MDNSNNSVTKDEPIICPCGFHGTLEKKGFCSVCYKTIFKEGEKREIEQREKEKESQMDLESIQDNATGDEESLTEEIRKEIDSAEKPSISKISKVDTSISSKSSCTLTTPDKTLIKSRCGICKARVPISTVCLGPCQCDAFFCPLHRLPEQHDCTFDYKNDGRRKDLAKIISPRKNMGNKVKRIDENQ</sequence>
<feature type="domain" description="A20-type" evidence="6">
    <location>
        <begin position="10"/>
        <end position="42"/>
    </location>
</feature>
<name>A0A177B333_9BILA</name>
<dbReference type="InterPro" id="IPR002653">
    <property type="entry name" value="Znf_A20"/>
</dbReference>
<dbReference type="PANTHER" id="PTHR10634">
    <property type="entry name" value="AN1-TYPE ZINC FINGER PROTEIN"/>
    <property type="match status" value="1"/>
</dbReference>
<evidence type="ECO:0000256" key="4">
    <source>
        <dbReference type="PROSITE-ProRule" id="PRU00449"/>
    </source>
</evidence>